<protein>
    <submittedName>
        <fullName evidence="4">GNAT family acetyltransferase</fullName>
    </submittedName>
</protein>
<gene>
    <name evidence="4" type="ORF">IX53_03455</name>
</gene>
<dbReference type="PANTHER" id="PTHR43420:SF12">
    <property type="entry name" value="N-ACETYLTRANSFERASE DOMAIN-CONTAINING PROTEIN"/>
    <property type="match status" value="1"/>
</dbReference>
<keyword evidence="5" id="KW-1185">Reference proteome</keyword>
<organism evidence="4 5">
    <name type="scientific">Kosmotoga pacifica</name>
    <dbReference type="NCBI Taxonomy" id="1330330"/>
    <lineage>
        <taxon>Bacteria</taxon>
        <taxon>Thermotogati</taxon>
        <taxon>Thermotogota</taxon>
        <taxon>Thermotogae</taxon>
        <taxon>Kosmotogales</taxon>
        <taxon>Kosmotogaceae</taxon>
        <taxon>Kosmotoga</taxon>
    </lineage>
</organism>
<dbReference type="GO" id="GO:0016747">
    <property type="term" value="F:acyltransferase activity, transferring groups other than amino-acyl groups"/>
    <property type="evidence" value="ECO:0007669"/>
    <property type="project" value="InterPro"/>
</dbReference>
<sequence>MYLIEDSKDFNETVNKEKLVAFLHEHLGKYGDPKEDIEKSIDYALSDEEGMGGFILVACKEDEIVGGLVINNTGMGGYIPKHVLVYVAVHKEMRGKGIGGELVNSALERCDGDVALHVEYDNPAKRLYKRLGFKSKYAEMRYHKKIETIKNDKK</sequence>
<keyword evidence="1 4" id="KW-0808">Transferase</keyword>
<dbReference type="InterPro" id="IPR016181">
    <property type="entry name" value="Acyl_CoA_acyltransferase"/>
</dbReference>
<evidence type="ECO:0000313" key="5">
    <source>
        <dbReference type="Proteomes" id="UP000035159"/>
    </source>
</evidence>
<dbReference type="SUPFAM" id="SSF55729">
    <property type="entry name" value="Acyl-CoA N-acyltransferases (Nat)"/>
    <property type="match status" value="1"/>
</dbReference>
<accession>A0A0G2ZFA2</accession>
<dbReference type="Pfam" id="PF00583">
    <property type="entry name" value="Acetyltransf_1"/>
    <property type="match status" value="1"/>
</dbReference>
<dbReference type="KEGG" id="kpf:IX53_03455"/>
<dbReference type="CDD" id="cd04301">
    <property type="entry name" value="NAT_SF"/>
    <property type="match status" value="1"/>
</dbReference>
<dbReference type="STRING" id="1330330.IX53_03455"/>
<evidence type="ECO:0000256" key="1">
    <source>
        <dbReference type="ARBA" id="ARBA00022679"/>
    </source>
</evidence>
<dbReference type="PATRIC" id="fig|1330330.3.peg.691"/>
<dbReference type="PROSITE" id="PS51186">
    <property type="entry name" value="GNAT"/>
    <property type="match status" value="1"/>
</dbReference>
<evidence type="ECO:0000256" key="2">
    <source>
        <dbReference type="ARBA" id="ARBA00023315"/>
    </source>
</evidence>
<evidence type="ECO:0000313" key="4">
    <source>
        <dbReference type="EMBL" id="AKI98229.1"/>
    </source>
</evidence>
<dbReference type="Gene3D" id="3.40.630.30">
    <property type="match status" value="1"/>
</dbReference>
<dbReference type="InterPro" id="IPR050680">
    <property type="entry name" value="YpeA/RimI_acetyltransf"/>
</dbReference>
<dbReference type="PANTHER" id="PTHR43420">
    <property type="entry name" value="ACETYLTRANSFERASE"/>
    <property type="match status" value="1"/>
</dbReference>
<dbReference type="EMBL" id="CP011232">
    <property type="protein sequence ID" value="AKI98229.1"/>
    <property type="molecule type" value="Genomic_DNA"/>
</dbReference>
<evidence type="ECO:0000259" key="3">
    <source>
        <dbReference type="PROSITE" id="PS51186"/>
    </source>
</evidence>
<reference evidence="4 5" key="1">
    <citation type="submission" date="2015-04" db="EMBL/GenBank/DDBJ databases">
        <title>Complete Genome Sequence of Kosmotoga pacifica SLHLJ1.</title>
        <authorList>
            <person name="Jiang L.J."/>
            <person name="Shao Z.Z."/>
            <person name="Jebbar M."/>
        </authorList>
    </citation>
    <scope>NUCLEOTIDE SEQUENCE [LARGE SCALE GENOMIC DNA]</scope>
    <source>
        <strain evidence="4 5">SLHLJ1</strain>
    </source>
</reference>
<dbReference type="Proteomes" id="UP000035159">
    <property type="component" value="Chromosome"/>
</dbReference>
<dbReference type="InterPro" id="IPR000182">
    <property type="entry name" value="GNAT_dom"/>
</dbReference>
<feature type="domain" description="N-acetyltransferase" evidence="3">
    <location>
        <begin position="5"/>
        <end position="153"/>
    </location>
</feature>
<name>A0A0G2ZFA2_9BACT</name>
<proteinExistence type="predicted"/>
<keyword evidence="2" id="KW-0012">Acyltransferase</keyword>
<dbReference type="AlphaFoldDB" id="A0A0G2ZFA2"/>